<dbReference type="EMBL" id="SLXH01000030">
    <property type="protein sequence ID" value="TCP14441.1"/>
    <property type="molecule type" value="Genomic_DNA"/>
</dbReference>
<comment type="caution">
    <text evidence="1">The sequence shown here is derived from an EMBL/GenBank/DDBJ whole genome shotgun (WGS) entry which is preliminary data.</text>
</comment>
<organism evidence="1 2">
    <name type="scientific">Simplicispira metamorpha</name>
    <dbReference type="NCBI Taxonomy" id="80881"/>
    <lineage>
        <taxon>Bacteria</taxon>
        <taxon>Pseudomonadati</taxon>
        <taxon>Pseudomonadota</taxon>
        <taxon>Betaproteobacteria</taxon>
        <taxon>Burkholderiales</taxon>
        <taxon>Comamonadaceae</taxon>
        <taxon>Simplicispira</taxon>
    </lineage>
</organism>
<evidence type="ECO:0008006" key="3">
    <source>
        <dbReference type="Google" id="ProtNLM"/>
    </source>
</evidence>
<accession>A0A4R2N3H1</accession>
<evidence type="ECO:0000313" key="2">
    <source>
        <dbReference type="Proteomes" id="UP000295182"/>
    </source>
</evidence>
<dbReference type="RefSeq" id="WP_241524990.1">
    <property type="nucleotide sequence ID" value="NZ_QXNC01000028.1"/>
</dbReference>
<proteinExistence type="predicted"/>
<dbReference type="AlphaFoldDB" id="A0A4R2N3H1"/>
<reference evidence="1 2" key="1">
    <citation type="submission" date="2019-03" db="EMBL/GenBank/DDBJ databases">
        <title>Genomic Encyclopedia of Type Strains, Phase IV (KMG-IV): sequencing the most valuable type-strain genomes for metagenomic binning, comparative biology and taxonomic classification.</title>
        <authorList>
            <person name="Goeker M."/>
        </authorList>
    </citation>
    <scope>NUCLEOTIDE SEQUENCE [LARGE SCALE GENOMIC DNA]</scope>
    <source>
        <strain evidence="1 2">DSM 1837</strain>
    </source>
</reference>
<dbReference type="Proteomes" id="UP000295182">
    <property type="component" value="Unassembled WGS sequence"/>
</dbReference>
<sequence length="128" mass="13444">MMRSSPSFLEHALVAVEAQLQELSAALLAPDPFALQTCSEQMRQVAIDFVAALGGLQGQVLSEPLQRRIQQIHATLSIHRDSLARLAAVADRQAEVLLPPAESAPTYAPGLGFSAGVPGAARIYSAAG</sequence>
<protein>
    <recommendedName>
        <fullName evidence="3">Flagellar protein FlgN</fullName>
    </recommendedName>
</protein>
<keyword evidence="2" id="KW-1185">Reference proteome</keyword>
<evidence type="ECO:0000313" key="1">
    <source>
        <dbReference type="EMBL" id="TCP14441.1"/>
    </source>
</evidence>
<name>A0A4R2N3H1_9BURK</name>
<gene>
    <name evidence="1" type="ORF">EV674_13027</name>
</gene>